<feature type="region of interest" description="Disordered" evidence="7">
    <location>
        <begin position="1"/>
        <end position="22"/>
    </location>
</feature>
<evidence type="ECO:0000256" key="7">
    <source>
        <dbReference type="SAM" id="MobiDB-lite"/>
    </source>
</evidence>
<feature type="transmembrane region" description="Helical" evidence="8">
    <location>
        <begin position="258"/>
        <end position="278"/>
    </location>
</feature>
<evidence type="ECO:0000256" key="5">
    <source>
        <dbReference type="ARBA" id="ARBA00022989"/>
    </source>
</evidence>
<name>C4JXH3_UNCRE</name>
<evidence type="ECO:0000259" key="9">
    <source>
        <dbReference type="Pfam" id="PF00324"/>
    </source>
</evidence>
<feature type="transmembrane region" description="Helical" evidence="8">
    <location>
        <begin position="299"/>
        <end position="318"/>
    </location>
</feature>
<proteinExistence type="predicted"/>
<dbReference type="GO" id="GO:0016020">
    <property type="term" value="C:membrane"/>
    <property type="evidence" value="ECO:0007669"/>
    <property type="project" value="UniProtKB-SubCell"/>
</dbReference>
<dbReference type="VEuPathDB" id="FungiDB:UREG_06346"/>
<dbReference type="PANTHER" id="PTHR43341:SF12">
    <property type="entry name" value="AMINO ACID TRANSPORTER (EUROFUNG)"/>
    <property type="match status" value="1"/>
</dbReference>
<evidence type="ECO:0000256" key="8">
    <source>
        <dbReference type="SAM" id="Phobius"/>
    </source>
</evidence>
<dbReference type="InterPro" id="IPR004841">
    <property type="entry name" value="AA-permease/SLC12A_dom"/>
</dbReference>
<feature type="transmembrane region" description="Helical" evidence="8">
    <location>
        <begin position="215"/>
        <end position="234"/>
    </location>
</feature>
<feature type="transmembrane region" description="Helical" evidence="8">
    <location>
        <begin position="181"/>
        <end position="203"/>
    </location>
</feature>
<dbReference type="RefSeq" id="XP_002583379.1">
    <property type="nucleotide sequence ID" value="XM_002583333.1"/>
</dbReference>
<dbReference type="Pfam" id="PF00324">
    <property type="entry name" value="AA_permease"/>
    <property type="match status" value="1"/>
</dbReference>
<dbReference type="PIRSF" id="PIRSF006060">
    <property type="entry name" value="AA_transporter"/>
    <property type="match status" value="1"/>
</dbReference>
<dbReference type="GeneID" id="8442215"/>
<keyword evidence="4" id="KW-0029">Amino-acid transport</keyword>
<dbReference type="PANTHER" id="PTHR43341">
    <property type="entry name" value="AMINO ACID PERMEASE"/>
    <property type="match status" value="1"/>
</dbReference>
<evidence type="ECO:0000256" key="2">
    <source>
        <dbReference type="ARBA" id="ARBA00022448"/>
    </source>
</evidence>
<feature type="transmembrane region" description="Helical" evidence="8">
    <location>
        <begin position="470"/>
        <end position="495"/>
    </location>
</feature>
<feature type="transmembrane region" description="Helical" evidence="8">
    <location>
        <begin position="106"/>
        <end position="129"/>
    </location>
</feature>
<feature type="transmembrane region" description="Helical" evidence="8">
    <location>
        <begin position="73"/>
        <end position="94"/>
    </location>
</feature>
<organism evidence="10 11">
    <name type="scientific">Uncinocarpus reesii (strain UAMH 1704)</name>
    <dbReference type="NCBI Taxonomy" id="336963"/>
    <lineage>
        <taxon>Eukaryota</taxon>
        <taxon>Fungi</taxon>
        <taxon>Dikarya</taxon>
        <taxon>Ascomycota</taxon>
        <taxon>Pezizomycotina</taxon>
        <taxon>Eurotiomycetes</taxon>
        <taxon>Eurotiomycetidae</taxon>
        <taxon>Onygenales</taxon>
        <taxon>Onygenaceae</taxon>
        <taxon>Uncinocarpus</taxon>
    </lineage>
</organism>
<feature type="transmembrane region" description="Helical" evidence="8">
    <location>
        <begin position="428"/>
        <end position="449"/>
    </location>
</feature>
<feature type="compositionally biased region" description="Basic and acidic residues" evidence="7">
    <location>
        <begin position="1"/>
        <end position="10"/>
    </location>
</feature>
<accession>C4JXH3</accession>
<dbReference type="InParanoid" id="C4JXH3"/>
<feature type="domain" description="Amino acid permease/ SLC12A" evidence="9">
    <location>
        <begin position="72"/>
        <end position="532"/>
    </location>
</feature>
<dbReference type="KEGG" id="ure:UREG_06346"/>
<keyword evidence="2" id="KW-0813">Transport</keyword>
<protein>
    <submittedName>
        <fullName evidence="10">Amino-acid permease inda1</fullName>
    </submittedName>
</protein>
<comment type="subcellular location">
    <subcellularLocation>
        <location evidence="1">Membrane</location>
        <topology evidence="1">Multi-pass membrane protein</topology>
    </subcellularLocation>
</comment>
<feature type="transmembrane region" description="Helical" evidence="8">
    <location>
        <begin position="507"/>
        <end position="528"/>
    </location>
</feature>
<dbReference type="EMBL" id="CH476618">
    <property type="protein sequence ID" value="EEP81481.1"/>
    <property type="molecule type" value="Genomic_DNA"/>
</dbReference>
<dbReference type="OrthoDB" id="3900342at2759"/>
<evidence type="ECO:0000256" key="6">
    <source>
        <dbReference type="ARBA" id="ARBA00023136"/>
    </source>
</evidence>
<dbReference type="PROSITE" id="PS00218">
    <property type="entry name" value="AMINO_ACID_PERMEASE_1"/>
    <property type="match status" value="1"/>
</dbReference>
<dbReference type="GO" id="GO:0015171">
    <property type="term" value="F:amino acid transmembrane transporter activity"/>
    <property type="evidence" value="ECO:0007669"/>
    <property type="project" value="TreeGrafter"/>
</dbReference>
<dbReference type="Gene3D" id="1.20.1740.10">
    <property type="entry name" value="Amino acid/polyamine transporter I"/>
    <property type="match status" value="1"/>
</dbReference>
<keyword evidence="5 8" id="KW-1133">Transmembrane helix</keyword>
<dbReference type="Proteomes" id="UP000002058">
    <property type="component" value="Unassembled WGS sequence"/>
</dbReference>
<dbReference type="InterPro" id="IPR004840">
    <property type="entry name" value="Amino_acid_permease_CS"/>
</dbReference>
<gene>
    <name evidence="10" type="ORF">UREG_06346</name>
</gene>
<evidence type="ECO:0000256" key="3">
    <source>
        <dbReference type="ARBA" id="ARBA00022692"/>
    </source>
</evidence>
<evidence type="ECO:0000256" key="4">
    <source>
        <dbReference type="ARBA" id="ARBA00022970"/>
    </source>
</evidence>
<dbReference type="eggNOG" id="KOG1286">
    <property type="taxonomic scope" value="Eukaryota"/>
</dbReference>
<dbReference type="InterPro" id="IPR050524">
    <property type="entry name" value="APC_YAT"/>
</dbReference>
<keyword evidence="3 8" id="KW-0812">Transmembrane</keyword>
<reference evidence="11" key="1">
    <citation type="journal article" date="2009" name="Genome Res.">
        <title>Comparative genomic analyses of the human fungal pathogens Coccidioides and their relatives.</title>
        <authorList>
            <person name="Sharpton T.J."/>
            <person name="Stajich J.E."/>
            <person name="Rounsley S.D."/>
            <person name="Gardner M.J."/>
            <person name="Wortman J.R."/>
            <person name="Jordar V.S."/>
            <person name="Maiti R."/>
            <person name="Kodira C.D."/>
            <person name="Neafsey D.E."/>
            <person name="Zeng Q."/>
            <person name="Hung C.-Y."/>
            <person name="McMahan C."/>
            <person name="Muszewska A."/>
            <person name="Grynberg M."/>
            <person name="Mandel M.A."/>
            <person name="Kellner E.M."/>
            <person name="Barker B.M."/>
            <person name="Galgiani J.N."/>
            <person name="Orbach M.J."/>
            <person name="Kirkland T.N."/>
            <person name="Cole G.T."/>
            <person name="Henn M.R."/>
            <person name="Birren B.W."/>
            <person name="Taylor J.W."/>
        </authorList>
    </citation>
    <scope>NUCLEOTIDE SEQUENCE [LARGE SCALE GENOMIC DNA]</scope>
    <source>
        <strain evidence="11">UAMH 1704</strain>
    </source>
</reference>
<evidence type="ECO:0000256" key="1">
    <source>
        <dbReference type="ARBA" id="ARBA00004141"/>
    </source>
</evidence>
<feature type="transmembrane region" description="Helical" evidence="8">
    <location>
        <begin position="354"/>
        <end position="375"/>
    </location>
</feature>
<dbReference type="OMA" id="WKREGWR"/>
<keyword evidence="6 8" id="KW-0472">Membrane</keyword>
<feature type="transmembrane region" description="Helical" evidence="8">
    <location>
        <begin position="396"/>
        <end position="416"/>
    </location>
</feature>
<dbReference type="AlphaFoldDB" id="C4JXH3"/>
<sequence>MGFSEEKTAVDSDTSPTLPPFASKDEEVALDIDSAPDAPGFWTRMGCTPESFKKRSLSDKHNQLNQTLKSRHLHMIAIGGSIGAGFFVGSGGALSKGGPASVVIDFAIIGVMIFNVVFALGELSVMYPVSGGFYIFSTRFIDPSWGFAMGYNYLLQWLVVLPLELTVASLTINFWNVDVSVAVWITVFLVAIIIVNIFGVLGFGEEEFWASALKLSAVVIFMIVAVVLVCGGGPKDGIYSEYWGARLWYDPGAFRNGFRGFCSVFVTAAFAFFGTELVGLAAAESATPLKSLPSAIKQVFWRIILFYILGLFFIGLLVRSDDSRLLGANPLIDTNASPFVIAAVDAGLKGYDSFMNVIILVSVFSIGNSAVYAGSRTLTAIAEQGYAPRIFSYVDRAGRPLVSTSTIIAFGALAYVNVTASGVEIFDWLLALSGLTALFTWGSICLAHIRFRAAWAYNGRTVDEIPFKAAFGVWGSWVGLILVFLVLIAQFFIAICPVSGGYNDVKGFFKSYLALPVVLFFWACGYAWKRKGWLRLDEIDIDTGRREIDWAAQNMVIEKRRNAPFLKRLYYKLF</sequence>
<evidence type="ECO:0000313" key="10">
    <source>
        <dbReference type="EMBL" id="EEP81481.1"/>
    </source>
</evidence>
<feature type="transmembrane region" description="Helical" evidence="8">
    <location>
        <begin position="150"/>
        <end position="175"/>
    </location>
</feature>
<dbReference type="HOGENOM" id="CLU_007946_12_0_1"/>
<dbReference type="FunFam" id="1.20.1740.10:FF:000017">
    <property type="entry name" value="Amino acid permease"/>
    <property type="match status" value="1"/>
</dbReference>
<evidence type="ECO:0000313" key="11">
    <source>
        <dbReference type="Proteomes" id="UP000002058"/>
    </source>
</evidence>
<keyword evidence="11" id="KW-1185">Reference proteome</keyword>